<evidence type="ECO:0008006" key="6">
    <source>
        <dbReference type="Google" id="ProtNLM"/>
    </source>
</evidence>
<reference evidence="4 5" key="1">
    <citation type="journal article" date="2017" name="ISME J.">
        <title>Energy and carbon metabolisms in a deep terrestrial subsurface fluid microbial community.</title>
        <authorList>
            <person name="Momper L."/>
            <person name="Jungbluth S.P."/>
            <person name="Lee M.D."/>
            <person name="Amend J.P."/>
        </authorList>
    </citation>
    <scope>NUCLEOTIDE SEQUENCE [LARGE SCALE GENOMIC DNA]</scope>
    <source>
        <strain evidence="4">SURF_17</strain>
    </source>
</reference>
<feature type="compositionally biased region" description="Basic and acidic residues" evidence="1">
    <location>
        <begin position="124"/>
        <end position="140"/>
    </location>
</feature>
<evidence type="ECO:0000256" key="3">
    <source>
        <dbReference type="SAM" id="SignalP"/>
    </source>
</evidence>
<keyword evidence="2" id="KW-0812">Transmembrane</keyword>
<dbReference type="Proteomes" id="UP000285961">
    <property type="component" value="Unassembled WGS sequence"/>
</dbReference>
<evidence type="ECO:0000256" key="1">
    <source>
        <dbReference type="SAM" id="MobiDB-lite"/>
    </source>
</evidence>
<keyword evidence="3" id="KW-0732">Signal</keyword>
<proteinExistence type="predicted"/>
<protein>
    <recommendedName>
        <fullName evidence="6">Cobalt ABC transporter permease</fullName>
    </recommendedName>
</protein>
<evidence type="ECO:0000313" key="5">
    <source>
        <dbReference type="Proteomes" id="UP000285961"/>
    </source>
</evidence>
<keyword evidence="2" id="KW-1133">Transmembrane helix</keyword>
<name>A0A419F1H8_9BACT</name>
<feature type="region of interest" description="Disordered" evidence="1">
    <location>
        <begin position="99"/>
        <end position="155"/>
    </location>
</feature>
<dbReference type="EMBL" id="QZKI01000051">
    <property type="protein sequence ID" value="RJP72031.1"/>
    <property type="molecule type" value="Genomic_DNA"/>
</dbReference>
<comment type="caution">
    <text evidence="4">The sequence shown here is derived from an EMBL/GenBank/DDBJ whole genome shotgun (WGS) entry which is preliminary data.</text>
</comment>
<feature type="chain" id="PRO_5019442549" description="Cobalt ABC transporter permease" evidence="3">
    <location>
        <begin position="21"/>
        <end position="215"/>
    </location>
</feature>
<sequence length="215" mass="23341">MVVLAACMLIAVLMPSAALAHNVNVFAYVEGTSVVTESYFNDGRKCQDSTIEVFDAQGNKLLEGMTDGEGRFSFAPPVRTDLLIRLTASMGHQAEYTIPASDLPESLPASGKAIAPEKPSAEAIQKDVRPPEKPSLRPEETPVLQTPAIGTTTPSTAEIEQAVERALARQLAPIHRALEEARARQRFSDIVGGIGYIVGLMGLVLYFHSRRRRQL</sequence>
<organism evidence="4 5">
    <name type="scientific">Candidatus Abyssobacteria bacterium SURF_17</name>
    <dbReference type="NCBI Taxonomy" id="2093361"/>
    <lineage>
        <taxon>Bacteria</taxon>
        <taxon>Pseudomonadati</taxon>
        <taxon>Candidatus Hydrogenedentota</taxon>
        <taxon>Candidatus Abyssobacteria</taxon>
    </lineage>
</organism>
<feature type="signal peptide" evidence="3">
    <location>
        <begin position="1"/>
        <end position="20"/>
    </location>
</feature>
<feature type="transmembrane region" description="Helical" evidence="2">
    <location>
        <begin position="190"/>
        <end position="207"/>
    </location>
</feature>
<dbReference type="AlphaFoldDB" id="A0A419F1H8"/>
<gene>
    <name evidence="4" type="ORF">C4532_06615</name>
</gene>
<accession>A0A419F1H8</accession>
<keyword evidence="2" id="KW-0472">Membrane</keyword>
<evidence type="ECO:0000313" key="4">
    <source>
        <dbReference type="EMBL" id="RJP72031.1"/>
    </source>
</evidence>
<evidence type="ECO:0000256" key="2">
    <source>
        <dbReference type="SAM" id="Phobius"/>
    </source>
</evidence>